<keyword evidence="4" id="KW-0472">Membrane</keyword>
<dbReference type="HOGENOM" id="CLU_1184694_0_0_1"/>
<dbReference type="PANTHER" id="PTHR12988:SF6">
    <property type="entry name" value="SPHINGOMYELIN PHOSPHODIESTERASE 4"/>
    <property type="match status" value="1"/>
</dbReference>
<name>G3S3F8_GORGO</name>
<reference evidence="6" key="1">
    <citation type="submission" date="2011-05" db="EMBL/GenBank/DDBJ databases">
        <title>Insights into the evolution of the great apes provided by the gorilla genome.</title>
        <authorList>
            <person name="Scally A."/>
        </authorList>
    </citation>
    <scope>NUCLEOTIDE SEQUENCE [LARGE SCALE GENOMIC DNA]</scope>
</reference>
<comment type="subcellular location">
    <subcellularLocation>
        <location evidence="1">Membrane</location>
        <topology evidence="1">Single-pass membrane protein</topology>
    </subcellularLocation>
</comment>
<reference evidence="5 6" key="2">
    <citation type="journal article" date="2012" name="Nature">
        <title>Insights into hominid evolution from the gorilla genome sequence.</title>
        <authorList>
            <person name="Scally A."/>
            <person name="Dutheil J.Y."/>
            <person name="Hillier L.W."/>
            <person name="Jordan G.E."/>
            <person name="Goodhead I."/>
            <person name="Herrero J."/>
            <person name="Hobolth A."/>
            <person name="Lappalainen T."/>
            <person name="Mailund T."/>
            <person name="Marques-Bonet T."/>
            <person name="McCarthy S."/>
            <person name="Montgomery S.H."/>
            <person name="Schwalie P.C."/>
            <person name="Tang Y.A."/>
            <person name="Ward M.C."/>
            <person name="Xue Y."/>
            <person name="Yngvadottir B."/>
            <person name="Alkan C."/>
            <person name="Andersen L.N."/>
            <person name="Ayub Q."/>
            <person name="Ball E.V."/>
            <person name="Beal K."/>
            <person name="Bradley B.J."/>
            <person name="Chen Y."/>
            <person name="Clee C.M."/>
            <person name="Fitzgerald S."/>
            <person name="Graves T.A."/>
            <person name="Gu Y."/>
            <person name="Heath P."/>
            <person name="Heger A."/>
            <person name="Karakoc E."/>
            <person name="Kolb-Kokocinski A."/>
            <person name="Laird G.K."/>
            <person name="Lunter G."/>
            <person name="Meader S."/>
            <person name="Mort M."/>
            <person name="Mullikin J.C."/>
            <person name="Munch K."/>
            <person name="O'Connor T.D."/>
            <person name="Phillips A.D."/>
            <person name="Prado-Martinez J."/>
            <person name="Rogers A.S."/>
            <person name="Sajjadian S."/>
            <person name="Schmidt D."/>
            <person name="Shaw K."/>
            <person name="Simpson J.T."/>
            <person name="Stenson P.D."/>
            <person name="Turner D.J."/>
            <person name="Vigilant L."/>
            <person name="Vilella A.J."/>
            <person name="Whitener W."/>
            <person name="Zhu B."/>
            <person name="Cooper D.N."/>
            <person name="de Jong P."/>
            <person name="Dermitzakis E.T."/>
            <person name="Eichler E.E."/>
            <person name="Flicek P."/>
            <person name="Goldman N."/>
            <person name="Mundy N.I."/>
            <person name="Ning Z."/>
            <person name="Odom D.T."/>
            <person name="Ponting C.P."/>
            <person name="Quail M.A."/>
            <person name="Ryder O.A."/>
            <person name="Searle S.M."/>
            <person name="Warren W.C."/>
            <person name="Wilson R.K."/>
            <person name="Schierup M.H."/>
            <person name="Rogers J."/>
            <person name="Tyler-Smith C."/>
            <person name="Durbin R."/>
        </authorList>
    </citation>
    <scope>NUCLEOTIDE SEQUENCE [LARGE SCALE GENOMIC DNA]</scope>
</reference>
<dbReference type="Proteomes" id="UP000001519">
    <property type="component" value="Chromosome 2B"/>
</dbReference>
<proteinExistence type="predicted"/>
<dbReference type="GeneTree" id="ENSGT00390000006044"/>
<keyword evidence="6" id="KW-1185">Reference proteome</keyword>
<keyword evidence="2" id="KW-0812">Transmembrane</keyword>
<evidence type="ECO:0000256" key="1">
    <source>
        <dbReference type="ARBA" id="ARBA00004167"/>
    </source>
</evidence>
<protein>
    <recommendedName>
        <fullName evidence="7">Sphingomyelin phosphodiesterase 4</fullName>
    </recommendedName>
</protein>
<dbReference type="GO" id="GO:0016020">
    <property type="term" value="C:membrane"/>
    <property type="evidence" value="ECO:0007669"/>
    <property type="project" value="UniProtKB-SubCell"/>
</dbReference>
<accession>G3S3F8</accession>
<evidence type="ECO:0000256" key="4">
    <source>
        <dbReference type="ARBA" id="ARBA00023136"/>
    </source>
</evidence>
<keyword evidence="3" id="KW-1133">Transmembrane helix</keyword>
<evidence type="ECO:0000256" key="3">
    <source>
        <dbReference type="ARBA" id="ARBA00022989"/>
    </source>
</evidence>
<dbReference type="PANTHER" id="PTHR12988">
    <property type="entry name" value="SPHINGOMYELIN PHOSPHODIESTERASE 4"/>
    <property type="match status" value="1"/>
</dbReference>
<dbReference type="Pfam" id="PF14724">
    <property type="entry name" value="mit_SMPDase"/>
    <property type="match status" value="1"/>
</dbReference>
<evidence type="ECO:0000313" key="5">
    <source>
        <dbReference type="Ensembl" id="ENSGGOP00000022608.2"/>
    </source>
</evidence>
<evidence type="ECO:0008006" key="7">
    <source>
        <dbReference type="Google" id="ProtNLM"/>
    </source>
</evidence>
<organism evidence="5 6">
    <name type="scientific">Gorilla gorilla gorilla</name>
    <name type="common">Western lowland gorilla</name>
    <dbReference type="NCBI Taxonomy" id="9595"/>
    <lineage>
        <taxon>Eukaryota</taxon>
        <taxon>Metazoa</taxon>
        <taxon>Chordata</taxon>
        <taxon>Craniata</taxon>
        <taxon>Vertebrata</taxon>
        <taxon>Euteleostomi</taxon>
        <taxon>Mammalia</taxon>
        <taxon>Eutheria</taxon>
        <taxon>Euarchontoglires</taxon>
        <taxon>Primates</taxon>
        <taxon>Haplorrhini</taxon>
        <taxon>Catarrhini</taxon>
        <taxon>Hominidae</taxon>
        <taxon>Gorilla</taxon>
    </lineage>
</organism>
<dbReference type="Ensembl" id="ENSGGOT00000024114.2">
    <property type="protein sequence ID" value="ENSGGOP00000022608.2"/>
    <property type="gene ID" value="ENSGGOG00000043859.1"/>
</dbReference>
<dbReference type="GO" id="GO:0050290">
    <property type="term" value="F:sphingomyelin phosphodiesterase D activity"/>
    <property type="evidence" value="ECO:0007669"/>
    <property type="project" value="InterPro"/>
</dbReference>
<evidence type="ECO:0000256" key="2">
    <source>
        <dbReference type="ARBA" id="ARBA00022692"/>
    </source>
</evidence>
<dbReference type="STRING" id="9593.ENSGGOP00000022608"/>
<evidence type="ECO:0000313" key="6">
    <source>
        <dbReference type="Proteomes" id="UP000001519"/>
    </source>
</evidence>
<dbReference type="EMBL" id="CABD030015655">
    <property type="status" value="NOT_ANNOTATED_CDS"/>
    <property type="molecule type" value="Genomic_DNA"/>
</dbReference>
<dbReference type="InterPro" id="IPR024129">
    <property type="entry name" value="Sphingomy_SMPD4"/>
</dbReference>
<dbReference type="AlphaFoldDB" id="G3S3F8"/>
<dbReference type="EMBL" id="CABD030015654">
    <property type="status" value="NOT_ANNOTATED_CDS"/>
    <property type="molecule type" value="Genomic_DNA"/>
</dbReference>
<sequence>EPWCLAFDPSFLMASLKADSINKPFAQQCQDLIKVMEDFPAKELHTIFPWLVESIFGSLDGVLVGWNLRCLQGRVNPVEYSIVMEFLDPG</sequence>
<dbReference type="InParanoid" id="G3S3F8"/>
<dbReference type="Bgee" id="ENSGGOG00000043859">
    <property type="expression patterns" value="Expressed in heart and 5 other cell types or tissues"/>
</dbReference>
<reference evidence="5" key="3">
    <citation type="submission" date="2025-08" db="UniProtKB">
        <authorList>
            <consortium name="Ensembl"/>
        </authorList>
    </citation>
    <scope>IDENTIFICATION</scope>
</reference>
<reference evidence="5" key="4">
    <citation type="submission" date="2025-09" db="UniProtKB">
        <authorList>
            <consortium name="Ensembl"/>
        </authorList>
    </citation>
    <scope>IDENTIFICATION</scope>
</reference>
<dbReference type="OMA" id="RMNEYNI"/>